<dbReference type="GO" id="GO:0046872">
    <property type="term" value="F:metal ion binding"/>
    <property type="evidence" value="ECO:0007669"/>
    <property type="project" value="UniProtKB-KW"/>
</dbReference>
<dbReference type="Gene3D" id="3.30.2010.10">
    <property type="entry name" value="Metalloproteases ('zincins'), catalytic domain"/>
    <property type="match status" value="1"/>
</dbReference>
<dbReference type="Gene3D" id="3.10.350.10">
    <property type="entry name" value="LysM domain"/>
    <property type="match status" value="1"/>
</dbReference>
<keyword evidence="9 13" id="KW-1133">Transmembrane helix</keyword>
<sequence>MTVREEAAAGSGGAAVRALLGGVRGLLAVTLLAGFYVMVCTLLLIDAGFVAVTLWGMVETPTRVGSWALVVGGCVPAGFALGYGLMTVSRVADAPPGAVLLRRADAPGLWRLVEELAERLGTRPPGRILLTSEVNASVSEESSMLGLIVGERTMYLGVPLLNGVEPAELRAVLAHELGHYAGRHTRFGAISYRGAESLRSTLFRLRMTEAGGRGVLGYAGLFHGVIAVYAALYLRLTLAVRRRQELEADAEAVAVAGPAATAGALRTVHALDLAWNGFLDRFLRPVQGLGFVPEDVFGTFTAMLEDPEVGERLAERRAHPVESGGSPLDSHPPLVRRLALIEARTGGPPRSAATCGPPPVAGPAPVARVERRLLAESRTGSTALPRERWADLAAEAFAIEPASLLLDAARGVGVTALPTLGTVLDLLERIAPGERGERDGRGERDERGELIRRFTDAPDPGEQVAEALYALTGQALAGAGLARWSLSWTEGYRLDCHRGSGRVLEELTRAAARTPAGVRGLRRELARLGLEVEAPVPLALRTVSAPAGRTMGGRPARRVPEFVAEELRRQKSVGRFTFGTLLVLFALWGVMLVRADWSDPYPSGRTGGAVGCPVLPWAPPSGGPWTGAFPAPGTTPVPDATSLPGLTGRVPLPGPSTSADRAPSWRSPALRYGDLFPRRVPVRPGDTLHGIACRYGTTVAWLRTENELDERDVLRVGAVLTVPRSPQLLTEAGCG</sequence>
<dbReference type="AlphaFoldDB" id="D5SJP3"/>
<evidence type="ECO:0000259" key="14">
    <source>
        <dbReference type="PROSITE" id="PS51782"/>
    </source>
</evidence>
<dbReference type="EMBL" id="CM000914">
    <property type="protein sequence ID" value="EFG04136.2"/>
    <property type="molecule type" value="Genomic_DNA"/>
</dbReference>
<dbReference type="SUPFAM" id="SSF54106">
    <property type="entry name" value="LysM domain"/>
    <property type="match status" value="1"/>
</dbReference>
<evidence type="ECO:0000313" key="16">
    <source>
        <dbReference type="Proteomes" id="UP000002357"/>
    </source>
</evidence>
<dbReference type="InterPro" id="IPR036779">
    <property type="entry name" value="LysM_dom_sf"/>
</dbReference>
<dbReference type="PROSITE" id="PS51782">
    <property type="entry name" value="LYSM"/>
    <property type="match status" value="1"/>
</dbReference>
<dbReference type="InterPro" id="IPR001915">
    <property type="entry name" value="Peptidase_M48"/>
</dbReference>
<dbReference type="CDD" id="cd07328">
    <property type="entry name" value="M48_Ste24p_like"/>
    <property type="match status" value="1"/>
</dbReference>
<evidence type="ECO:0000256" key="3">
    <source>
        <dbReference type="ARBA" id="ARBA00022475"/>
    </source>
</evidence>
<dbReference type="GeneID" id="93733773"/>
<dbReference type="GO" id="GO:0004222">
    <property type="term" value="F:metalloendopeptidase activity"/>
    <property type="evidence" value="ECO:0007669"/>
    <property type="project" value="InterPro"/>
</dbReference>
<feature type="region of interest" description="Disordered" evidence="12">
    <location>
        <begin position="626"/>
        <end position="664"/>
    </location>
</feature>
<dbReference type="GO" id="GO:0006508">
    <property type="term" value="P:proteolysis"/>
    <property type="evidence" value="ECO:0007669"/>
    <property type="project" value="UniProtKB-KW"/>
</dbReference>
<keyword evidence="16" id="KW-1185">Reference proteome</keyword>
<feature type="domain" description="LysM" evidence="14">
    <location>
        <begin position="678"/>
        <end position="722"/>
    </location>
</feature>
<feature type="transmembrane region" description="Helical" evidence="13">
    <location>
        <begin position="215"/>
        <end position="234"/>
    </location>
</feature>
<dbReference type="Proteomes" id="UP000002357">
    <property type="component" value="Plasmid pSCL4"/>
</dbReference>
<evidence type="ECO:0000256" key="13">
    <source>
        <dbReference type="SAM" id="Phobius"/>
    </source>
</evidence>
<geneLocation type="plasmid" evidence="15 16">
    <name>pSCL4</name>
</geneLocation>
<evidence type="ECO:0000256" key="11">
    <source>
        <dbReference type="ARBA" id="ARBA00023136"/>
    </source>
</evidence>
<dbReference type="GO" id="GO:0005886">
    <property type="term" value="C:plasma membrane"/>
    <property type="evidence" value="ECO:0007669"/>
    <property type="project" value="UniProtKB-SubCell"/>
</dbReference>
<dbReference type="PANTHER" id="PTHR43221">
    <property type="entry name" value="PROTEASE HTPX"/>
    <property type="match status" value="1"/>
</dbReference>
<keyword evidence="10" id="KW-0482">Metalloprotease</keyword>
<evidence type="ECO:0000256" key="4">
    <source>
        <dbReference type="ARBA" id="ARBA00022670"/>
    </source>
</evidence>
<keyword evidence="15" id="KW-0614">Plasmid</keyword>
<keyword evidence="3" id="KW-1003">Cell membrane</keyword>
<evidence type="ECO:0000256" key="7">
    <source>
        <dbReference type="ARBA" id="ARBA00022801"/>
    </source>
</evidence>
<gene>
    <name evidence="15" type="ORF">SCLAV_p0649</name>
</gene>
<keyword evidence="5 13" id="KW-0812">Transmembrane</keyword>
<proteinExistence type="predicted"/>
<keyword evidence="8" id="KW-0862">Zinc</keyword>
<evidence type="ECO:0000256" key="6">
    <source>
        <dbReference type="ARBA" id="ARBA00022723"/>
    </source>
</evidence>
<evidence type="ECO:0000256" key="9">
    <source>
        <dbReference type="ARBA" id="ARBA00022989"/>
    </source>
</evidence>
<keyword evidence="7" id="KW-0378">Hydrolase</keyword>
<dbReference type="SMART" id="SM00257">
    <property type="entry name" value="LysM"/>
    <property type="match status" value="1"/>
</dbReference>
<comment type="subcellular location">
    <subcellularLocation>
        <location evidence="2">Cell membrane</location>
        <topology evidence="2">Multi-pass membrane protein</topology>
    </subcellularLocation>
</comment>
<feature type="transmembrane region" description="Helical" evidence="13">
    <location>
        <begin position="67"/>
        <end position="86"/>
    </location>
</feature>
<dbReference type="RefSeq" id="WP_003963208.1">
    <property type="nucleotide sequence ID" value="NZ_CM000914.1"/>
</dbReference>
<dbReference type="InterPro" id="IPR050083">
    <property type="entry name" value="HtpX_protease"/>
</dbReference>
<name>D5SJP3_STRCL</name>
<dbReference type="eggNOG" id="COG0501">
    <property type="taxonomic scope" value="Bacteria"/>
</dbReference>
<dbReference type="Pfam" id="PF01476">
    <property type="entry name" value="LysM"/>
    <property type="match status" value="1"/>
</dbReference>
<dbReference type="PANTHER" id="PTHR43221:SF1">
    <property type="entry name" value="PROTEASE HTPX"/>
    <property type="match status" value="1"/>
</dbReference>
<accession>D5SJP3</accession>
<reference evidence="15 16" key="1">
    <citation type="journal article" date="2010" name="Genome Biol. Evol.">
        <title>The sequence of a 1.8-mb bacterial linear plasmid reveals a rich evolutionary reservoir of secondary metabolic pathways.</title>
        <authorList>
            <person name="Medema M.H."/>
            <person name="Trefzer A."/>
            <person name="Kovalchuk A."/>
            <person name="van den Berg M."/>
            <person name="Mueller U."/>
            <person name="Heijne W."/>
            <person name="Wu L."/>
            <person name="Alam M.T."/>
            <person name="Ronning C.M."/>
            <person name="Nierman W.C."/>
            <person name="Bovenberg R.A.L."/>
            <person name="Breitling R."/>
            <person name="Takano E."/>
        </authorList>
    </citation>
    <scope>NUCLEOTIDE SEQUENCE [LARGE SCALE GENOMIC DNA]</scope>
    <source>
        <strain evidence="16">ATCC 27064 / DSM 738 / JCM 4710 / NBRC 13307 / NCIMB 12785 / NRRL 3585 / VKM Ac-602</strain>
        <plasmid evidence="15">pSCL4</plasmid>
    </source>
</reference>
<protein>
    <submittedName>
        <fullName evidence="15">Peptidase M48 Ste24p</fullName>
    </submittedName>
</protein>
<evidence type="ECO:0000256" key="5">
    <source>
        <dbReference type="ARBA" id="ARBA00022692"/>
    </source>
</evidence>
<evidence type="ECO:0000256" key="8">
    <source>
        <dbReference type="ARBA" id="ARBA00022833"/>
    </source>
</evidence>
<evidence type="ECO:0000256" key="1">
    <source>
        <dbReference type="ARBA" id="ARBA00001947"/>
    </source>
</evidence>
<evidence type="ECO:0000313" key="15">
    <source>
        <dbReference type="EMBL" id="EFG04136.2"/>
    </source>
</evidence>
<keyword evidence="6" id="KW-0479">Metal-binding</keyword>
<dbReference type="InterPro" id="IPR018392">
    <property type="entry name" value="LysM"/>
</dbReference>
<keyword evidence="11 13" id="KW-0472">Membrane</keyword>
<evidence type="ECO:0000256" key="12">
    <source>
        <dbReference type="SAM" id="MobiDB-lite"/>
    </source>
</evidence>
<keyword evidence="4" id="KW-0645">Protease</keyword>
<evidence type="ECO:0000256" key="2">
    <source>
        <dbReference type="ARBA" id="ARBA00004651"/>
    </source>
</evidence>
<dbReference type="CDD" id="cd00118">
    <property type="entry name" value="LysM"/>
    <property type="match status" value="1"/>
</dbReference>
<comment type="cofactor">
    <cofactor evidence="1">
        <name>Zn(2+)</name>
        <dbReference type="ChEBI" id="CHEBI:29105"/>
    </cofactor>
</comment>
<evidence type="ECO:0000256" key="10">
    <source>
        <dbReference type="ARBA" id="ARBA00023049"/>
    </source>
</evidence>
<organism evidence="15 16">
    <name type="scientific">Streptomyces clavuligerus</name>
    <dbReference type="NCBI Taxonomy" id="1901"/>
    <lineage>
        <taxon>Bacteria</taxon>
        <taxon>Bacillati</taxon>
        <taxon>Actinomycetota</taxon>
        <taxon>Actinomycetes</taxon>
        <taxon>Kitasatosporales</taxon>
        <taxon>Streptomycetaceae</taxon>
        <taxon>Streptomyces</taxon>
    </lineage>
</organism>
<dbReference type="OrthoDB" id="155290at2"/>
<dbReference type="Pfam" id="PF01435">
    <property type="entry name" value="Peptidase_M48"/>
    <property type="match status" value="1"/>
</dbReference>
<feature type="transmembrane region" description="Helical" evidence="13">
    <location>
        <begin position="26"/>
        <end position="55"/>
    </location>
</feature>